<accession>A0A7K1SD39</accession>
<dbReference type="AlphaFoldDB" id="A0A7K1SD39"/>
<dbReference type="EMBL" id="WPIN01000005">
    <property type="protein sequence ID" value="MVM31734.1"/>
    <property type="molecule type" value="Genomic_DNA"/>
</dbReference>
<evidence type="ECO:0000313" key="1">
    <source>
        <dbReference type="EMBL" id="MVM31734.1"/>
    </source>
</evidence>
<keyword evidence="2" id="KW-1185">Reference proteome</keyword>
<reference evidence="1 2" key="1">
    <citation type="submission" date="2019-12" db="EMBL/GenBank/DDBJ databases">
        <title>Spirosoma sp. HMF4905 genome sequencing and assembly.</title>
        <authorList>
            <person name="Kang H."/>
            <person name="Cha I."/>
            <person name="Kim H."/>
            <person name="Joh K."/>
        </authorList>
    </citation>
    <scope>NUCLEOTIDE SEQUENCE [LARGE SCALE GENOMIC DNA]</scope>
    <source>
        <strain evidence="1 2">HMF4905</strain>
    </source>
</reference>
<sequence length="115" mass="13220">MNQAKEPLYRSCYGQSICCPKSGGFWLYFGDMQLWLCHERLRQLARKINQLVSVSERPHNEALSKQIILCPPGSDGEVFVFSFDELLDLQILVNGTLAMADLYDFLHDNQLHIDD</sequence>
<organism evidence="1 2">
    <name type="scientific">Spirosoma arboris</name>
    <dbReference type="NCBI Taxonomy" id="2682092"/>
    <lineage>
        <taxon>Bacteria</taxon>
        <taxon>Pseudomonadati</taxon>
        <taxon>Bacteroidota</taxon>
        <taxon>Cytophagia</taxon>
        <taxon>Cytophagales</taxon>
        <taxon>Cytophagaceae</taxon>
        <taxon>Spirosoma</taxon>
    </lineage>
</organism>
<protein>
    <submittedName>
        <fullName evidence="1">Uncharacterized protein</fullName>
    </submittedName>
</protein>
<gene>
    <name evidence="1" type="ORF">GO755_16925</name>
</gene>
<comment type="caution">
    <text evidence="1">The sequence shown here is derived from an EMBL/GenBank/DDBJ whole genome shotgun (WGS) entry which is preliminary data.</text>
</comment>
<dbReference type="RefSeq" id="WP_157586343.1">
    <property type="nucleotide sequence ID" value="NZ_WPIN01000005.1"/>
</dbReference>
<name>A0A7K1SD39_9BACT</name>
<proteinExistence type="predicted"/>
<dbReference type="Proteomes" id="UP000436006">
    <property type="component" value="Unassembled WGS sequence"/>
</dbReference>
<evidence type="ECO:0000313" key="2">
    <source>
        <dbReference type="Proteomes" id="UP000436006"/>
    </source>
</evidence>